<evidence type="ECO:0000259" key="4">
    <source>
        <dbReference type="Pfam" id="PF12845"/>
    </source>
</evidence>
<evidence type="ECO:0000313" key="6">
    <source>
        <dbReference type="Proteomes" id="UP000276834"/>
    </source>
</evidence>
<dbReference type="Pfam" id="PF12845">
    <property type="entry name" value="TBD"/>
    <property type="match status" value="1"/>
</dbReference>
<evidence type="ECO:0000256" key="2">
    <source>
        <dbReference type="ARBA" id="ARBA00023054"/>
    </source>
</evidence>
<name>A0A3L8RTD5_CHLGU</name>
<keyword evidence="2" id="KW-0175">Coiled coil</keyword>
<protein>
    <recommendedName>
        <fullName evidence="4">Tbk1/Ikki binding domain-containing protein</fullName>
    </recommendedName>
</protein>
<keyword evidence="1" id="KW-0597">Phosphoprotein</keyword>
<dbReference type="PANTHER" id="PTHR15249">
    <property type="entry name" value="TRAF FAMILY MEMBER-ASSOCIATED NF-KAPPA-B ACTIVATOR"/>
    <property type="match status" value="1"/>
</dbReference>
<evidence type="ECO:0000313" key="5">
    <source>
        <dbReference type="EMBL" id="RLV82420.1"/>
    </source>
</evidence>
<accession>A0A3L8RTD5</accession>
<dbReference type="EMBL" id="QUSF01000398">
    <property type="protein sequence ID" value="RLV82420.1"/>
    <property type="molecule type" value="Genomic_DNA"/>
</dbReference>
<feature type="domain" description="Tbk1/Ikki binding" evidence="4">
    <location>
        <begin position="60"/>
        <end position="110"/>
    </location>
</feature>
<dbReference type="GO" id="GO:0043124">
    <property type="term" value="P:negative regulation of canonical NF-kappaB signal transduction"/>
    <property type="evidence" value="ECO:0007669"/>
    <property type="project" value="InterPro"/>
</dbReference>
<dbReference type="InterPro" id="IPR024581">
    <property type="entry name" value="TBD"/>
</dbReference>
<dbReference type="PANTHER" id="PTHR15249:SF0">
    <property type="entry name" value="TRAF FAMILY MEMBER-ASSOCIATED NF-KAPPA-B ACTIVATOR"/>
    <property type="match status" value="1"/>
</dbReference>
<gene>
    <name evidence="5" type="ORF">DV515_00016664</name>
</gene>
<evidence type="ECO:0000256" key="3">
    <source>
        <dbReference type="SAM" id="MobiDB-lite"/>
    </source>
</evidence>
<evidence type="ECO:0000256" key="1">
    <source>
        <dbReference type="ARBA" id="ARBA00022553"/>
    </source>
</evidence>
<feature type="region of interest" description="Disordered" evidence="3">
    <location>
        <begin position="110"/>
        <end position="165"/>
    </location>
</feature>
<organism evidence="5 6">
    <name type="scientific">Chloebia gouldiae</name>
    <name type="common">Gouldian finch</name>
    <name type="synonym">Erythrura gouldiae</name>
    <dbReference type="NCBI Taxonomy" id="44316"/>
    <lineage>
        <taxon>Eukaryota</taxon>
        <taxon>Metazoa</taxon>
        <taxon>Chordata</taxon>
        <taxon>Craniata</taxon>
        <taxon>Vertebrata</taxon>
        <taxon>Euteleostomi</taxon>
        <taxon>Archelosauria</taxon>
        <taxon>Archosauria</taxon>
        <taxon>Dinosauria</taxon>
        <taxon>Saurischia</taxon>
        <taxon>Theropoda</taxon>
        <taxon>Coelurosauria</taxon>
        <taxon>Aves</taxon>
        <taxon>Neognathae</taxon>
        <taxon>Neoaves</taxon>
        <taxon>Telluraves</taxon>
        <taxon>Australaves</taxon>
        <taxon>Passeriformes</taxon>
        <taxon>Passeroidea</taxon>
        <taxon>Passeridae</taxon>
        <taxon>Chloebia</taxon>
    </lineage>
</organism>
<dbReference type="AlphaFoldDB" id="A0A3L8RTD5"/>
<comment type="caution">
    <text evidence="5">The sequence shown here is derived from an EMBL/GenBank/DDBJ whole genome shotgun (WGS) entry which is preliminary data.</text>
</comment>
<sequence length="296" mass="31639">PSLSPLSFPASEVSLFAQNPKGKFPPPNLLLLDFQDPPLPARRHRGHRAGPGRSHHGVMEMEEVFLQLWAEVARLQELCSEQGRLLQRLRVRKGPVLDIPVSLPVQCTEDVVTGDGQRSPESRQKQPGALTSSTSHLEGSAYPVGQPRATTSFPPSPGHGAGAAGVAAFGSTEGDKGEVPAPRRTWILPVPWDGGRAPCSPRQPQTLHPGAGASFPNLLDLYEAPAALEREDAPGDVALVEIRGPVKTCWTPGWMLEEGSSPSGEAAVGCELCQEILPSDAAGRVEYLNHVLLHLD</sequence>
<dbReference type="OrthoDB" id="8769224at2759"/>
<keyword evidence="6" id="KW-1185">Reference proteome</keyword>
<proteinExistence type="predicted"/>
<reference evidence="5 6" key="1">
    <citation type="journal article" date="2018" name="Proc. R. Soc. B">
        <title>A non-coding region near Follistatin controls head colour polymorphism in the Gouldian finch.</title>
        <authorList>
            <person name="Toomey M.B."/>
            <person name="Marques C.I."/>
            <person name="Andrade P."/>
            <person name="Araujo P.M."/>
            <person name="Sabatino S."/>
            <person name="Gazda M.A."/>
            <person name="Afonso S."/>
            <person name="Lopes R.J."/>
            <person name="Corbo J.C."/>
            <person name="Carneiro M."/>
        </authorList>
    </citation>
    <scope>NUCLEOTIDE SEQUENCE [LARGE SCALE GENOMIC DNA]</scope>
    <source>
        <strain evidence="5">Red01</strain>
        <tissue evidence="5">Muscle</tissue>
    </source>
</reference>
<dbReference type="InterPro" id="IPR039669">
    <property type="entry name" value="TANK"/>
</dbReference>
<dbReference type="Proteomes" id="UP000276834">
    <property type="component" value="Unassembled WGS sequence"/>
</dbReference>
<feature type="non-terminal residue" evidence="5">
    <location>
        <position position="1"/>
    </location>
</feature>